<comment type="caution">
    <text evidence="1">The sequence shown here is derived from an EMBL/GenBank/DDBJ whole genome shotgun (WGS) entry which is preliminary data.</text>
</comment>
<evidence type="ECO:0000313" key="2">
    <source>
        <dbReference type="Proteomes" id="UP000032544"/>
    </source>
</evidence>
<evidence type="ECO:0008006" key="3">
    <source>
        <dbReference type="Google" id="ProtNLM"/>
    </source>
</evidence>
<accession>A0A0D8JAN2</accession>
<dbReference type="Proteomes" id="UP000032544">
    <property type="component" value="Unassembled WGS sequence"/>
</dbReference>
<dbReference type="STRING" id="1544798.LH29_11885"/>
<dbReference type="AlphaFoldDB" id="A0A0D8JAN2"/>
<gene>
    <name evidence="1" type="ORF">LH29_11885</name>
</gene>
<name>A0A0D8JAN2_9BACT</name>
<dbReference type="OrthoDB" id="9791535at2"/>
<proteinExistence type="predicted"/>
<dbReference type="InterPro" id="IPR010181">
    <property type="entry name" value="CGCAxxGCC_motif"/>
</dbReference>
<reference evidence="1 2" key="1">
    <citation type="submission" date="2014-09" db="EMBL/GenBank/DDBJ databases">
        <title>Draft Genome Sequence of Draconibacterium sp. JN14CK-3.</title>
        <authorList>
            <person name="Dong C."/>
            <person name="Lai Q."/>
            <person name="Shao Z."/>
        </authorList>
    </citation>
    <scope>NUCLEOTIDE SEQUENCE [LARGE SCALE GENOMIC DNA]</scope>
    <source>
        <strain evidence="1 2">JN14CK-3</strain>
    </source>
</reference>
<dbReference type="EMBL" id="JRHC01000002">
    <property type="protein sequence ID" value="KJF43774.1"/>
    <property type="molecule type" value="Genomic_DNA"/>
</dbReference>
<keyword evidence="2" id="KW-1185">Reference proteome</keyword>
<sequence length="155" mass="17381">MCATKNTTKEFIIEEALNHFDEGYACSQSVLLAFADHFKLDKTMAKRISSTFGGGMGRLRETCGAVTGGFMVLGLAFGNEEPKDLDTKLNSYTKVRELNKLVEDIHGTTNCRQLLIKHATETEVQDRKHHKIICRKVVDDATALVYDILKENNEI</sequence>
<protein>
    <recommendedName>
        <fullName evidence="3">C_GCAxxG_C_C family protein</fullName>
    </recommendedName>
</protein>
<dbReference type="Pfam" id="PF09719">
    <property type="entry name" value="C_GCAxxG_C_C"/>
    <property type="match status" value="1"/>
</dbReference>
<dbReference type="NCBIfam" id="TIGR01909">
    <property type="entry name" value="C_GCAxxG_C_C"/>
    <property type="match status" value="1"/>
</dbReference>
<evidence type="ECO:0000313" key="1">
    <source>
        <dbReference type="EMBL" id="KJF43774.1"/>
    </source>
</evidence>
<dbReference type="RefSeq" id="WP_045029728.1">
    <property type="nucleotide sequence ID" value="NZ_JRHC01000002.1"/>
</dbReference>
<organism evidence="1 2">
    <name type="scientific">Draconibacterium sediminis</name>
    <dbReference type="NCBI Taxonomy" id="1544798"/>
    <lineage>
        <taxon>Bacteria</taxon>
        <taxon>Pseudomonadati</taxon>
        <taxon>Bacteroidota</taxon>
        <taxon>Bacteroidia</taxon>
        <taxon>Marinilabiliales</taxon>
        <taxon>Prolixibacteraceae</taxon>
        <taxon>Draconibacterium</taxon>
    </lineage>
</organism>